<feature type="chain" id="PRO_5011434263" evidence="1">
    <location>
        <begin position="25"/>
        <end position="196"/>
    </location>
</feature>
<keyword evidence="4" id="KW-1185">Reference proteome</keyword>
<protein>
    <submittedName>
        <fullName evidence="3">Microcystin-dependent protein</fullName>
    </submittedName>
</protein>
<reference evidence="4" key="1">
    <citation type="submission" date="2016-10" db="EMBL/GenBank/DDBJ databases">
        <authorList>
            <person name="Varghese N."/>
            <person name="Submissions S."/>
        </authorList>
    </citation>
    <scope>NUCLEOTIDE SEQUENCE [LARGE SCALE GENOMIC DNA]</scope>
    <source>
        <strain evidence="4">CGMCC 1.9127</strain>
    </source>
</reference>
<dbReference type="Pfam" id="PF07484">
    <property type="entry name" value="Collar"/>
    <property type="match status" value="1"/>
</dbReference>
<dbReference type="InterPro" id="IPR011083">
    <property type="entry name" value="Phage_tail_collar_dom"/>
</dbReference>
<dbReference type="InterPro" id="IPR037053">
    <property type="entry name" value="Phage_tail_collar_dom_sf"/>
</dbReference>
<evidence type="ECO:0000256" key="1">
    <source>
        <dbReference type="SAM" id="SignalP"/>
    </source>
</evidence>
<dbReference type="Gene3D" id="3.90.1340.10">
    <property type="entry name" value="Phage tail collar domain"/>
    <property type="match status" value="1"/>
</dbReference>
<dbReference type="STRING" id="641665.GCA_002104455_02583"/>
<proteinExistence type="predicted"/>
<keyword evidence="1" id="KW-0732">Signal</keyword>
<evidence type="ECO:0000259" key="2">
    <source>
        <dbReference type="Pfam" id="PF07484"/>
    </source>
</evidence>
<feature type="signal peptide" evidence="1">
    <location>
        <begin position="1"/>
        <end position="24"/>
    </location>
</feature>
<dbReference type="OrthoDB" id="9810174at2"/>
<name>A0A1H7KP54_9GAMM</name>
<dbReference type="SUPFAM" id="SSF88874">
    <property type="entry name" value="Receptor-binding domain of short tail fibre protein gp12"/>
    <property type="match status" value="1"/>
</dbReference>
<accession>A0A1H7KP54</accession>
<evidence type="ECO:0000313" key="4">
    <source>
        <dbReference type="Proteomes" id="UP000199297"/>
    </source>
</evidence>
<dbReference type="Proteomes" id="UP000199297">
    <property type="component" value="Unassembled WGS sequence"/>
</dbReference>
<dbReference type="RefSeq" id="WP_085284153.1">
    <property type="nucleotide sequence ID" value="NZ_FOBI01000003.1"/>
</dbReference>
<sequence length="196" mass="20912">MKKPYLLLIVTVFMTGFSSTAVFANEPFIGEVRFVGFNFAPRGWAKCDGQILPINSNQALFSILGTTYGGDGRTTFALPDMRGRTPIHRGSGPGLSSYNLGQKGGAESITLTPAQIPSHHHALKGVSASARTNSPTANVLARPRSNLKIYDDSVPNIALHNDSVGHTGNASTINNMQPSMTLNCIIALQGLFPSRN</sequence>
<gene>
    <name evidence="3" type="ORF">SAMN05216262_103210</name>
</gene>
<feature type="domain" description="Phage tail collar" evidence="2">
    <location>
        <begin position="30"/>
        <end position="86"/>
    </location>
</feature>
<organism evidence="3 4">
    <name type="scientific">Colwellia chukchiensis</name>
    <dbReference type="NCBI Taxonomy" id="641665"/>
    <lineage>
        <taxon>Bacteria</taxon>
        <taxon>Pseudomonadati</taxon>
        <taxon>Pseudomonadota</taxon>
        <taxon>Gammaproteobacteria</taxon>
        <taxon>Alteromonadales</taxon>
        <taxon>Colwelliaceae</taxon>
        <taxon>Colwellia</taxon>
    </lineage>
</organism>
<evidence type="ECO:0000313" key="3">
    <source>
        <dbReference type="EMBL" id="SEK88552.1"/>
    </source>
</evidence>
<dbReference type="EMBL" id="FOBI01000003">
    <property type="protein sequence ID" value="SEK88552.1"/>
    <property type="molecule type" value="Genomic_DNA"/>
</dbReference>
<dbReference type="AlphaFoldDB" id="A0A1H7KP54"/>